<dbReference type="KEGG" id="cvn:111102829"/>
<keyword evidence="5 10" id="KW-1133">Transmembrane helix</keyword>
<feature type="transmembrane region" description="Helical" evidence="10">
    <location>
        <begin position="583"/>
        <end position="603"/>
    </location>
</feature>
<evidence type="ECO:0000256" key="5">
    <source>
        <dbReference type="ARBA" id="ARBA00022989"/>
    </source>
</evidence>
<feature type="domain" description="G-protein coupled receptors family 2 profile 2" evidence="13">
    <location>
        <begin position="550"/>
        <end position="799"/>
    </location>
</feature>
<dbReference type="SUPFAM" id="SSF48726">
    <property type="entry name" value="Immunoglobulin"/>
    <property type="match status" value="1"/>
</dbReference>
<dbReference type="CDD" id="cd15040">
    <property type="entry name" value="7tmB2_Adhesion"/>
    <property type="match status" value="1"/>
</dbReference>
<dbReference type="GO" id="GO:0007166">
    <property type="term" value="P:cell surface receptor signaling pathway"/>
    <property type="evidence" value="ECO:0007669"/>
    <property type="project" value="InterPro"/>
</dbReference>
<dbReference type="Pfam" id="PF00530">
    <property type="entry name" value="SRCR"/>
    <property type="match status" value="1"/>
</dbReference>
<evidence type="ECO:0000259" key="13">
    <source>
        <dbReference type="PROSITE" id="PS50261"/>
    </source>
</evidence>
<feature type="domain" description="GAIN-B" evidence="12">
    <location>
        <begin position="378"/>
        <end position="543"/>
    </location>
</feature>
<dbReference type="InterPro" id="IPR013783">
    <property type="entry name" value="Ig-like_fold"/>
</dbReference>
<dbReference type="GeneID" id="111102829"/>
<dbReference type="SMART" id="SM00303">
    <property type="entry name" value="GPS"/>
    <property type="match status" value="1"/>
</dbReference>
<evidence type="ECO:0000259" key="14">
    <source>
        <dbReference type="PROSITE" id="PS50287"/>
    </source>
</evidence>
<feature type="disulfide bond" evidence="9">
    <location>
        <begin position="98"/>
        <end position="108"/>
    </location>
</feature>
<keyword evidence="4" id="KW-0677">Repeat</keyword>
<dbReference type="InterPro" id="IPR000203">
    <property type="entry name" value="GPS"/>
</dbReference>
<dbReference type="InterPro" id="IPR008077">
    <property type="entry name" value="GPCR_2_brain_angio_inhib"/>
</dbReference>
<dbReference type="PANTHER" id="PTHR12011">
    <property type="entry name" value="ADHESION G-PROTEIN COUPLED RECEPTOR"/>
    <property type="match status" value="1"/>
</dbReference>
<evidence type="ECO:0000256" key="3">
    <source>
        <dbReference type="ARBA" id="ARBA00022692"/>
    </source>
</evidence>
<feature type="transmembrane region" description="Helical" evidence="10">
    <location>
        <begin position="623"/>
        <end position="643"/>
    </location>
</feature>
<dbReference type="SUPFAM" id="SSF56487">
    <property type="entry name" value="SRCR-like"/>
    <property type="match status" value="1"/>
</dbReference>
<dbReference type="PROSITE" id="PS50221">
    <property type="entry name" value="GAIN_B"/>
    <property type="match status" value="1"/>
</dbReference>
<feature type="transmembrane region" description="Helical" evidence="10">
    <location>
        <begin position="552"/>
        <end position="576"/>
    </location>
</feature>
<dbReference type="InterPro" id="IPR036772">
    <property type="entry name" value="SRCR-like_dom_sf"/>
</dbReference>
<feature type="transmembrane region" description="Helical" evidence="10">
    <location>
        <begin position="705"/>
        <end position="730"/>
    </location>
</feature>
<dbReference type="InterPro" id="IPR000832">
    <property type="entry name" value="GPCR_2_secretin-like"/>
</dbReference>
<organism evidence="16 17">
    <name type="scientific">Crassostrea virginica</name>
    <name type="common">Eastern oyster</name>
    <dbReference type="NCBI Taxonomy" id="6565"/>
    <lineage>
        <taxon>Eukaryota</taxon>
        <taxon>Metazoa</taxon>
        <taxon>Spiralia</taxon>
        <taxon>Lophotrochozoa</taxon>
        <taxon>Mollusca</taxon>
        <taxon>Bivalvia</taxon>
        <taxon>Autobranchia</taxon>
        <taxon>Pteriomorphia</taxon>
        <taxon>Ostreida</taxon>
        <taxon>Ostreoidea</taxon>
        <taxon>Ostreidae</taxon>
        <taxon>Crassostrea</taxon>
    </lineage>
</organism>
<evidence type="ECO:0000256" key="10">
    <source>
        <dbReference type="SAM" id="Phobius"/>
    </source>
</evidence>
<evidence type="ECO:0000256" key="1">
    <source>
        <dbReference type="ARBA" id="ARBA00004141"/>
    </source>
</evidence>
<dbReference type="Gene3D" id="3.10.250.10">
    <property type="entry name" value="SRCR-like domain"/>
    <property type="match status" value="1"/>
</dbReference>
<protein>
    <submittedName>
        <fullName evidence="17">Adhesion G protein-coupled receptor L2-like</fullName>
    </submittedName>
</protein>
<dbReference type="FunFam" id="1.20.1070.10:FF:000058">
    <property type="entry name" value="Adhesion G protein-coupled receptor F5"/>
    <property type="match status" value="1"/>
</dbReference>
<dbReference type="FunFam" id="3.10.250.10:FF:000011">
    <property type="entry name" value="Scavenger receptor class A member 5"/>
    <property type="match status" value="1"/>
</dbReference>
<dbReference type="PRINTS" id="PR00249">
    <property type="entry name" value="GPCRSECRETIN"/>
</dbReference>
<feature type="transmembrane region" description="Helical" evidence="10">
    <location>
        <begin position="664"/>
        <end position="685"/>
    </location>
</feature>
<evidence type="ECO:0000256" key="4">
    <source>
        <dbReference type="ARBA" id="ARBA00022737"/>
    </source>
</evidence>
<dbReference type="InterPro" id="IPR001190">
    <property type="entry name" value="SRCR"/>
</dbReference>
<evidence type="ECO:0000256" key="6">
    <source>
        <dbReference type="ARBA" id="ARBA00023136"/>
    </source>
</evidence>
<keyword evidence="16" id="KW-1185">Reference proteome</keyword>
<comment type="similarity">
    <text evidence="2">Belongs to the G-protein coupled receptor 2 family. Adhesion G-protein coupled receptor (ADGR) subfamily.</text>
</comment>
<dbReference type="OrthoDB" id="10052455at2759"/>
<dbReference type="InterPro" id="IPR046338">
    <property type="entry name" value="GAIN_dom_sf"/>
</dbReference>
<comment type="subcellular location">
    <subcellularLocation>
        <location evidence="1">Membrane</location>
        <topology evidence="1">Multi-pass membrane protein</topology>
    </subcellularLocation>
</comment>
<dbReference type="PROSITE" id="PS50835">
    <property type="entry name" value="IG_LIKE"/>
    <property type="match status" value="1"/>
</dbReference>
<dbReference type="PANTHER" id="PTHR12011:SF347">
    <property type="entry name" value="FI21270P1-RELATED"/>
    <property type="match status" value="1"/>
</dbReference>
<keyword evidence="6 10" id="KW-0472">Membrane</keyword>
<dbReference type="InterPro" id="IPR057244">
    <property type="entry name" value="GAIN_B"/>
</dbReference>
<dbReference type="Pfam" id="PF01825">
    <property type="entry name" value="GPS"/>
    <property type="match status" value="1"/>
</dbReference>
<dbReference type="Gene3D" id="2.60.40.10">
    <property type="entry name" value="Immunoglobulins"/>
    <property type="match status" value="1"/>
</dbReference>
<feature type="domain" description="SRCR" evidence="14">
    <location>
        <begin position="28"/>
        <end position="129"/>
    </location>
</feature>
<name>A0A8B8AJS8_CRAVI</name>
<accession>A0A8B8AJS8</accession>
<feature type="transmembrane region" description="Helical" evidence="10">
    <location>
        <begin position="775"/>
        <end position="798"/>
    </location>
</feature>
<dbReference type="GO" id="GO:0005886">
    <property type="term" value="C:plasma membrane"/>
    <property type="evidence" value="ECO:0007669"/>
    <property type="project" value="UniProtKB-SubCell"/>
</dbReference>
<keyword evidence="3 10" id="KW-0812">Transmembrane</keyword>
<evidence type="ECO:0000256" key="11">
    <source>
        <dbReference type="SAM" id="SignalP"/>
    </source>
</evidence>
<comment type="caution">
    <text evidence="9">Lacks conserved residue(s) required for the propagation of feature annotation.</text>
</comment>
<evidence type="ECO:0000259" key="15">
    <source>
        <dbReference type="PROSITE" id="PS50835"/>
    </source>
</evidence>
<evidence type="ECO:0000313" key="16">
    <source>
        <dbReference type="Proteomes" id="UP000694844"/>
    </source>
</evidence>
<dbReference type="InterPro" id="IPR036179">
    <property type="entry name" value="Ig-like_dom_sf"/>
</dbReference>
<dbReference type="InterPro" id="IPR007110">
    <property type="entry name" value="Ig-like_dom"/>
</dbReference>
<proteinExistence type="inferred from homology"/>
<feature type="signal peptide" evidence="11">
    <location>
        <begin position="1"/>
        <end position="16"/>
    </location>
</feature>
<keyword evidence="7 9" id="KW-1015">Disulfide bond</keyword>
<gene>
    <name evidence="17" type="primary">LOC111102829</name>
</gene>
<evidence type="ECO:0000256" key="7">
    <source>
        <dbReference type="ARBA" id="ARBA00023157"/>
    </source>
</evidence>
<keyword evidence="8" id="KW-0325">Glycoprotein</keyword>
<dbReference type="InterPro" id="IPR017981">
    <property type="entry name" value="GPCR_2-like_7TM"/>
</dbReference>
<dbReference type="Proteomes" id="UP000694844">
    <property type="component" value="Chromosome 7"/>
</dbReference>
<dbReference type="Gene3D" id="1.20.1070.10">
    <property type="entry name" value="Rhodopsin 7-helix transmembrane proteins"/>
    <property type="match status" value="1"/>
</dbReference>
<keyword evidence="11" id="KW-0732">Signal</keyword>
<evidence type="ECO:0000256" key="2">
    <source>
        <dbReference type="ARBA" id="ARBA00007343"/>
    </source>
</evidence>
<dbReference type="PRINTS" id="PR01694">
    <property type="entry name" value="BAIPRECURSOR"/>
</dbReference>
<dbReference type="AlphaFoldDB" id="A0A8B8AJS8"/>
<dbReference type="Gene3D" id="2.60.220.50">
    <property type="match status" value="1"/>
</dbReference>
<dbReference type="PROSITE" id="PS00420">
    <property type="entry name" value="SRCR_1"/>
    <property type="match status" value="1"/>
</dbReference>
<feature type="domain" description="Ig-like" evidence="15">
    <location>
        <begin position="146"/>
        <end position="231"/>
    </location>
</feature>
<dbReference type="Gene3D" id="1.25.40.610">
    <property type="match status" value="1"/>
</dbReference>
<feature type="chain" id="PRO_5034120769" evidence="11">
    <location>
        <begin position="17"/>
        <end position="861"/>
    </location>
</feature>
<dbReference type="SMART" id="SM00202">
    <property type="entry name" value="SR"/>
    <property type="match status" value="1"/>
</dbReference>
<dbReference type="PROSITE" id="PS50261">
    <property type="entry name" value="G_PROTEIN_RECEP_F2_4"/>
    <property type="match status" value="1"/>
</dbReference>
<reference evidence="17" key="1">
    <citation type="submission" date="2025-08" db="UniProtKB">
        <authorList>
            <consortium name="RefSeq"/>
        </authorList>
    </citation>
    <scope>IDENTIFICATION</scope>
    <source>
        <tissue evidence="17">Whole sample</tissue>
    </source>
</reference>
<dbReference type="PROSITE" id="PS50287">
    <property type="entry name" value="SRCR_2"/>
    <property type="match status" value="1"/>
</dbReference>
<dbReference type="Pfam" id="PF00002">
    <property type="entry name" value="7tm_2"/>
    <property type="match status" value="1"/>
</dbReference>
<evidence type="ECO:0000256" key="9">
    <source>
        <dbReference type="PROSITE-ProRule" id="PRU00196"/>
    </source>
</evidence>
<evidence type="ECO:0000256" key="8">
    <source>
        <dbReference type="ARBA" id="ARBA00023180"/>
    </source>
</evidence>
<dbReference type="RefSeq" id="XP_022291430.1">
    <property type="nucleotide sequence ID" value="XM_022435722.1"/>
</dbReference>
<feature type="transmembrane region" description="Helical" evidence="10">
    <location>
        <begin position="751"/>
        <end position="769"/>
    </location>
</feature>
<sequence length="861" mass="95554">MYRTVFWVCLLLPLRAESLSKGAQDGDVRLADGRSPYEGRVEIFHSGIWGTVCDDKWTRREAAVVCHMIGAMRDNASVRAYAEFGNGVGSIWLDEVSCRGDESSLVNCSHTDWGVNDCTHAEDVGVVCVPKEETTKRPSSTVPPPPKFYVAPQEKIVLWGQSLQLTCFTPYEYLSKLNGHIVWCKNDIIFLHQSLDSQNSTGQWVYEVDHALSIHTGTYTCGLDRCQRNLATVDVTDVPVNECKLLHLQNPNCEREKLNDIGSQIDYLTEGNVIGVDVDHVISTALPKLADVVQEGISSADSLDRTVDILQKMTSAADNANVSIHTTTFITVVDHILSTNRTTAWQNQSTSVDSSVDKILKTVSTFGHVLAKTVRLNQNVTFSRENLVMTVAREPLDTVVQFPAEVDSDSTHLVLPPQLQSNQSDFSYVATMFKSLSGILSRSGASESPRDSEAVVSNVLALSLNGEKRHVNLSPPLHMSFNHPTHDSSVSEILCGYWNASQKNGSHWSTDGCVVTQTGENFTNCRCNHLTNFAILVRPYQTETPEVVALKWISIIGCCVSVFFCVVTVLIFLVLWRFIKSDMNLLILNLCVNIALAYILFIVGVERTENEITCLVITVFLQYLFLVVFCLMLDIGIYYFVHVTLVKISFIMANRFTSKSRKSLFLVIAYGAPAVLTGLTLGVTYPDNYRLHNMCWLSLPGGALFGFLVPVALIVLVNLVIVITLVITMYSTQLASTGTVRRKAIMGIRSISTLLPVLGITWLFGFLSVSEDVIVFQYIFAILNSLQGFFIFLSNCVFNKKLKDTITKKSRKQSMITQSSQDKMSFVANSEVGEEGLSEITSKLSMKKSGRIKALNKSLYN</sequence>
<evidence type="ECO:0000259" key="12">
    <source>
        <dbReference type="PROSITE" id="PS50221"/>
    </source>
</evidence>
<dbReference type="PRINTS" id="PR00258">
    <property type="entry name" value="SPERACTRCPTR"/>
</dbReference>
<dbReference type="GO" id="GO:0004930">
    <property type="term" value="F:G protein-coupled receptor activity"/>
    <property type="evidence" value="ECO:0007669"/>
    <property type="project" value="InterPro"/>
</dbReference>
<evidence type="ECO:0000313" key="17">
    <source>
        <dbReference type="RefSeq" id="XP_022291430.1"/>
    </source>
</evidence>